<reference evidence="2 3" key="1">
    <citation type="submission" date="2018-06" db="EMBL/GenBank/DDBJ databases">
        <authorList>
            <consortium name="Pathogen Informatics"/>
            <person name="Doyle S."/>
        </authorList>
    </citation>
    <scope>NUCLEOTIDE SEQUENCE [LARGE SCALE GENOMIC DNA]</scope>
    <source>
        <strain evidence="2 3">NCTC11370</strain>
    </source>
</reference>
<protein>
    <submittedName>
        <fullName evidence="2">Uncharacterized protein</fullName>
    </submittedName>
</protein>
<evidence type="ECO:0000313" key="3">
    <source>
        <dbReference type="Proteomes" id="UP000254554"/>
    </source>
</evidence>
<feature type="coiled-coil region" evidence="1">
    <location>
        <begin position="35"/>
        <end position="69"/>
    </location>
</feature>
<proteinExistence type="predicted"/>
<name>A0A377GBL7_9GAMM</name>
<sequence length="176" mass="20637">MSKFPNKTSGELRRYFNQFDLAQLKKLNSSYIPHFEALERQIENCEEEVKALNERLNLLTRQKHMHEQTRSEVERHEAIFQSNLRSVLEISSRTDRYLGRQAAGDSPMNLYEYELFAINSNLADATLRKKKLEETLADLSTKKQAAVSEVKILNDVIEEKEHYLAPRNFVRPPERI</sequence>
<dbReference type="GeneID" id="93293061"/>
<feature type="coiled-coil region" evidence="1">
    <location>
        <begin position="122"/>
        <end position="149"/>
    </location>
</feature>
<dbReference type="OrthoDB" id="5650543at2"/>
<dbReference type="AlphaFoldDB" id="A0A377GBL7"/>
<evidence type="ECO:0000256" key="1">
    <source>
        <dbReference type="SAM" id="Coils"/>
    </source>
</evidence>
<accession>A0A377GBL7</accession>
<dbReference type="Proteomes" id="UP000254554">
    <property type="component" value="Unassembled WGS sequence"/>
</dbReference>
<keyword evidence="3" id="KW-1185">Reference proteome</keyword>
<dbReference type="EMBL" id="UGGT01000001">
    <property type="protein sequence ID" value="STO22205.1"/>
    <property type="molecule type" value="Genomic_DNA"/>
</dbReference>
<gene>
    <name evidence="2" type="ORF">NCTC11370_02291</name>
</gene>
<keyword evidence="1" id="KW-0175">Coiled coil</keyword>
<dbReference type="RefSeq" id="WP_019350068.1">
    <property type="nucleotide sequence ID" value="NZ_JAPHOO010000001.1"/>
</dbReference>
<evidence type="ECO:0000313" key="2">
    <source>
        <dbReference type="EMBL" id="STO22205.1"/>
    </source>
</evidence>
<organism evidence="2 3">
    <name type="scientific">Fluoribacter dumoffii</name>
    <dbReference type="NCBI Taxonomy" id="463"/>
    <lineage>
        <taxon>Bacteria</taxon>
        <taxon>Pseudomonadati</taxon>
        <taxon>Pseudomonadota</taxon>
        <taxon>Gammaproteobacteria</taxon>
        <taxon>Legionellales</taxon>
        <taxon>Legionellaceae</taxon>
        <taxon>Fluoribacter</taxon>
    </lineage>
</organism>